<organism evidence="2 3">
    <name type="scientific">Limnohabitans lacus</name>
    <dbReference type="NCBI Taxonomy" id="3045173"/>
    <lineage>
        <taxon>Bacteria</taxon>
        <taxon>Pseudomonadati</taxon>
        <taxon>Pseudomonadota</taxon>
        <taxon>Betaproteobacteria</taxon>
        <taxon>Burkholderiales</taxon>
        <taxon>Comamonadaceae</taxon>
        <taxon>Limnohabitans</taxon>
    </lineage>
</organism>
<evidence type="ECO:0000259" key="1">
    <source>
        <dbReference type="Pfam" id="PF00345"/>
    </source>
</evidence>
<dbReference type="InterPro" id="IPR016147">
    <property type="entry name" value="Pili_assmbl_chaperone_N"/>
</dbReference>
<dbReference type="Proteomes" id="UP001431902">
    <property type="component" value="Unassembled WGS sequence"/>
</dbReference>
<dbReference type="Pfam" id="PF00345">
    <property type="entry name" value="PapD_N"/>
    <property type="match status" value="1"/>
</dbReference>
<dbReference type="EMBL" id="JASGBH010000003">
    <property type="protein sequence ID" value="MDI9233119.1"/>
    <property type="molecule type" value="Genomic_DNA"/>
</dbReference>
<dbReference type="SUPFAM" id="SSF49354">
    <property type="entry name" value="PapD-like"/>
    <property type="match status" value="1"/>
</dbReference>
<dbReference type="InterPro" id="IPR008962">
    <property type="entry name" value="PapD-like_sf"/>
</dbReference>
<dbReference type="Gene3D" id="2.60.40.10">
    <property type="entry name" value="Immunoglobulins"/>
    <property type="match status" value="1"/>
</dbReference>
<accession>A0ABT6X503</accession>
<dbReference type="PANTHER" id="PTHR30251:SF4">
    <property type="entry name" value="SLR1668 PROTEIN"/>
    <property type="match status" value="1"/>
</dbReference>
<protein>
    <submittedName>
        <fullName evidence="2">Fimbria/pilus periplasmic chaperone</fullName>
    </submittedName>
</protein>
<keyword evidence="3" id="KW-1185">Reference proteome</keyword>
<comment type="caution">
    <text evidence="2">The sequence shown here is derived from an EMBL/GenBank/DDBJ whole genome shotgun (WGS) entry which is preliminary data.</text>
</comment>
<dbReference type="InterPro" id="IPR050643">
    <property type="entry name" value="Periplasmic_pilus_chap"/>
</dbReference>
<sequence>MLVTTASAWALSFTPIEMDFTPSGRGTTQIYRIENTNAETAAVEISIKNRKMQLNGEDQLSDADDDFSIFPAQVVLQPGQTQTVRVQYTGPASLTSEKAYRLIAEQLPIDIGQGPQNGGRMRLLVKYVASVYIVPAGARPKLKLAETKLTTEEGKAWLELLIHNEGSSRKILKDAQVQIAGQKIQGEELKGLEGENLLAQTQRWFRIPAPKGVTSAQNVQFTVP</sequence>
<gene>
    <name evidence="2" type="ORF">QLQ16_04630</name>
</gene>
<name>A0ABT6X503_9BURK</name>
<evidence type="ECO:0000313" key="2">
    <source>
        <dbReference type="EMBL" id="MDI9233119.1"/>
    </source>
</evidence>
<reference evidence="2" key="1">
    <citation type="submission" date="2023-05" db="EMBL/GenBank/DDBJ databases">
        <title>Limnohabitans sp. strain HM2-2 Genome sequencing and assembly.</title>
        <authorList>
            <person name="Jung Y."/>
        </authorList>
    </citation>
    <scope>NUCLEOTIDE SEQUENCE</scope>
    <source>
        <strain evidence="2">HM2-2</strain>
    </source>
</reference>
<dbReference type="PANTHER" id="PTHR30251">
    <property type="entry name" value="PILUS ASSEMBLY CHAPERONE"/>
    <property type="match status" value="1"/>
</dbReference>
<proteinExistence type="predicted"/>
<evidence type="ECO:0000313" key="3">
    <source>
        <dbReference type="Proteomes" id="UP001431902"/>
    </source>
</evidence>
<dbReference type="InterPro" id="IPR013783">
    <property type="entry name" value="Ig-like_fold"/>
</dbReference>
<feature type="domain" description="Pili assembly chaperone N-terminal" evidence="1">
    <location>
        <begin position="29"/>
        <end position="137"/>
    </location>
</feature>